<dbReference type="AlphaFoldDB" id="A0AAJ7DYY7"/>
<dbReference type="Proteomes" id="UP000695007">
    <property type="component" value="Unplaced"/>
</dbReference>
<evidence type="ECO:0000256" key="1">
    <source>
        <dbReference type="ARBA" id="ARBA00022737"/>
    </source>
</evidence>
<sequence length="192" mass="22002">MRVLKNVKERDELDYLKYGEDKSYSTKKLTGSVSIKKKPFTKFELSDEQKADIKEAFDLFDPDGTGKIASRELKVAIRALGIEPTREEIRKLTANVDPDGLGKISFEEFLDLMSSKMAEKDSKDEVLKAFRLFDDDHTGKISFKNLKRVAKELGENLTDEELQEMIDEADKDGDGEVSQEEFLRIMKKTCLY</sequence>
<feature type="domain" description="EF-hand" evidence="3">
    <location>
        <begin position="157"/>
        <end position="192"/>
    </location>
</feature>
<reference evidence="5" key="1">
    <citation type="submission" date="2025-08" db="UniProtKB">
        <authorList>
            <consortium name="RefSeq"/>
        </authorList>
    </citation>
    <scope>IDENTIFICATION</scope>
</reference>
<proteinExistence type="predicted"/>
<dbReference type="InterPro" id="IPR002048">
    <property type="entry name" value="EF_hand_dom"/>
</dbReference>
<evidence type="ECO:0000313" key="5">
    <source>
        <dbReference type="RefSeq" id="XP_011501553.1"/>
    </source>
</evidence>
<dbReference type="GeneID" id="105365156"/>
<keyword evidence="1" id="KW-0677">Repeat</keyword>
<feature type="domain" description="EF-hand" evidence="3">
    <location>
        <begin position="48"/>
        <end position="83"/>
    </location>
</feature>
<name>A0AAJ7DYY7_9HYME</name>
<dbReference type="InterPro" id="IPR018247">
    <property type="entry name" value="EF_Hand_1_Ca_BS"/>
</dbReference>
<feature type="domain" description="EF-hand" evidence="3">
    <location>
        <begin position="121"/>
        <end position="156"/>
    </location>
</feature>
<dbReference type="KEGG" id="csol:105365156"/>
<dbReference type="FunFam" id="1.10.238.10:FF:000178">
    <property type="entry name" value="Calmodulin-2 A"/>
    <property type="match status" value="1"/>
</dbReference>
<evidence type="ECO:0000259" key="3">
    <source>
        <dbReference type="PROSITE" id="PS50222"/>
    </source>
</evidence>
<dbReference type="CDD" id="cd00051">
    <property type="entry name" value="EFh"/>
    <property type="match status" value="2"/>
</dbReference>
<dbReference type="PANTHER" id="PTHR23048:SF59">
    <property type="entry name" value="EF-HAND SUPERFAMILY PROTEIN"/>
    <property type="match status" value="1"/>
</dbReference>
<dbReference type="GO" id="GO:0005509">
    <property type="term" value="F:calcium ion binding"/>
    <property type="evidence" value="ECO:0007669"/>
    <property type="project" value="InterPro"/>
</dbReference>
<dbReference type="SUPFAM" id="SSF47473">
    <property type="entry name" value="EF-hand"/>
    <property type="match status" value="1"/>
</dbReference>
<keyword evidence="4" id="KW-1185">Reference proteome</keyword>
<dbReference type="SMART" id="SM00054">
    <property type="entry name" value="EFh"/>
    <property type="match status" value="4"/>
</dbReference>
<dbReference type="Pfam" id="PF13499">
    <property type="entry name" value="EF-hand_7"/>
    <property type="match status" value="2"/>
</dbReference>
<protein>
    <submittedName>
        <fullName evidence="5">Caltractin-like</fullName>
    </submittedName>
</protein>
<dbReference type="Gene3D" id="1.10.238.10">
    <property type="entry name" value="EF-hand"/>
    <property type="match status" value="2"/>
</dbReference>
<dbReference type="PROSITE" id="PS00018">
    <property type="entry name" value="EF_HAND_1"/>
    <property type="match status" value="2"/>
</dbReference>
<keyword evidence="2" id="KW-0106">Calcium</keyword>
<dbReference type="PROSITE" id="PS50222">
    <property type="entry name" value="EF_HAND_2"/>
    <property type="match status" value="4"/>
</dbReference>
<evidence type="ECO:0000313" key="4">
    <source>
        <dbReference type="Proteomes" id="UP000695007"/>
    </source>
</evidence>
<dbReference type="InterPro" id="IPR050230">
    <property type="entry name" value="CALM/Myosin/TropC-like"/>
</dbReference>
<dbReference type="GO" id="GO:0016460">
    <property type="term" value="C:myosin II complex"/>
    <property type="evidence" value="ECO:0007669"/>
    <property type="project" value="TreeGrafter"/>
</dbReference>
<dbReference type="RefSeq" id="XP_011501553.1">
    <property type="nucleotide sequence ID" value="XM_011503251.1"/>
</dbReference>
<dbReference type="PANTHER" id="PTHR23048">
    <property type="entry name" value="MYOSIN LIGHT CHAIN 1, 3"/>
    <property type="match status" value="1"/>
</dbReference>
<accession>A0AAJ7DYY7</accession>
<organism evidence="4 5">
    <name type="scientific">Ceratosolen solmsi marchali</name>
    <dbReference type="NCBI Taxonomy" id="326594"/>
    <lineage>
        <taxon>Eukaryota</taxon>
        <taxon>Metazoa</taxon>
        <taxon>Ecdysozoa</taxon>
        <taxon>Arthropoda</taxon>
        <taxon>Hexapoda</taxon>
        <taxon>Insecta</taxon>
        <taxon>Pterygota</taxon>
        <taxon>Neoptera</taxon>
        <taxon>Endopterygota</taxon>
        <taxon>Hymenoptera</taxon>
        <taxon>Apocrita</taxon>
        <taxon>Proctotrupomorpha</taxon>
        <taxon>Chalcidoidea</taxon>
        <taxon>Agaonidae</taxon>
        <taxon>Agaoninae</taxon>
        <taxon>Ceratosolen</taxon>
    </lineage>
</organism>
<dbReference type="InterPro" id="IPR011992">
    <property type="entry name" value="EF-hand-dom_pair"/>
</dbReference>
<gene>
    <name evidence="5" type="primary">LOC105365156</name>
</gene>
<evidence type="ECO:0000256" key="2">
    <source>
        <dbReference type="ARBA" id="ARBA00022837"/>
    </source>
</evidence>
<feature type="domain" description="EF-hand" evidence="3">
    <location>
        <begin position="84"/>
        <end position="119"/>
    </location>
</feature>